<evidence type="ECO:0000256" key="2">
    <source>
        <dbReference type="SAM" id="MobiDB-lite"/>
    </source>
</evidence>
<feature type="non-terminal residue" evidence="3">
    <location>
        <position position="301"/>
    </location>
</feature>
<dbReference type="InterPro" id="IPR026720">
    <property type="entry name" value="CFAP91"/>
</dbReference>
<dbReference type="EMBL" id="JAINUG010000193">
    <property type="protein sequence ID" value="KAJ8388574.1"/>
    <property type="molecule type" value="Genomic_DNA"/>
</dbReference>
<dbReference type="Proteomes" id="UP001221898">
    <property type="component" value="Unassembled WGS sequence"/>
</dbReference>
<keyword evidence="1" id="KW-0175">Coiled coil</keyword>
<evidence type="ECO:0000256" key="1">
    <source>
        <dbReference type="SAM" id="Coils"/>
    </source>
</evidence>
<reference evidence="3" key="1">
    <citation type="journal article" date="2023" name="Science">
        <title>Genome structures resolve the early diversification of teleost fishes.</title>
        <authorList>
            <person name="Parey E."/>
            <person name="Louis A."/>
            <person name="Montfort J."/>
            <person name="Bouchez O."/>
            <person name="Roques C."/>
            <person name="Iampietro C."/>
            <person name="Lluch J."/>
            <person name="Castinel A."/>
            <person name="Donnadieu C."/>
            <person name="Desvignes T."/>
            <person name="Floi Bucao C."/>
            <person name="Jouanno E."/>
            <person name="Wen M."/>
            <person name="Mejri S."/>
            <person name="Dirks R."/>
            <person name="Jansen H."/>
            <person name="Henkel C."/>
            <person name="Chen W.J."/>
            <person name="Zahm M."/>
            <person name="Cabau C."/>
            <person name="Klopp C."/>
            <person name="Thompson A.W."/>
            <person name="Robinson-Rechavi M."/>
            <person name="Braasch I."/>
            <person name="Lecointre G."/>
            <person name="Bobe J."/>
            <person name="Postlethwait J.H."/>
            <person name="Berthelot C."/>
            <person name="Roest Crollius H."/>
            <person name="Guiguen Y."/>
        </authorList>
    </citation>
    <scope>NUCLEOTIDE SEQUENCE</scope>
    <source>
        <strain evidence="3">NC1722</strain>
    </source>
</reference>
<gene>
    <name evidence="3" type="ORF">AAFF_G00132880</name>
</gene>
<protein>
    <submittedName>
        <fullName evidence="3">Uncharacterized protein</fullName>
    </submittedName>
</protein>
<proteinExistence type="predicted"/>
<name>A0AAD7WA78_9TELE</name>
<accession>A0AAD7WA78</accession>
<comment type="caution">
    <text evidence="3">The sequence shown here is derived from an EMBL/GenBank/DDBJ whole genome shotgun (WGS) entry which is preliminary data.</text>
</comment>
<dbReference type="AlphaFoldDB" id="A0AAD7WA78"/>
<dbReference type="PANTHER" id="PTHR22455:SF10">
    <property type="entry name" value="CILIA- AND FLAGELLA-ASSOCIATED PROTEIN 91"/>
    <property type="match status" value="1"/>
</dbReference>
<dbReference type="PANTHER" id="PTHR22455">
    <property type="entry name" value="CILIA- AND FLAGELLA-ASSOCIATED PROTEIN 91"/>
    <property type="match status" value="1"/>
</dbReference>
<keyword evidence="4" id="KW-1185">Reference proteome</keyword>
<sequence length="301" mass="35136">MDRWLKRPAAIRRLTDKRRNVEGTLRRRDVVERYFSHGSRAACAPLSRTGRIPGGDSERDSVKNWLQNTYEGLLLLESTLPASVTEPCIDFPKRRTSKGFVKRADRQDLELMKTHQALKEKRVKVEERKPLRFLCKIEKPAPRPPTPVFLGPPEGAEEKDLAVICLQKLFRGSSSMEAVFEGKEKRMELIQELRTTHALQQEEQEMQEAEKQGTLALQRERELHHHKALAVEALQAGVAGAVMADTLDFLWKELVRLQEERRIHAFTLLAERDRRMREAQESGRRQEEERRRREEDEIFRQ</sequence>
<organism evidence="3 4">
    <name type="scientific">Aldrovandia affinis</name>
    <dbReference type="NCBI Taxonomy" id="143900"/>
    <lineage>
        <taxon>Eukaryota</taxon>
        <taxon>Metazoa</taxon>
        <taxon>Chordata</taxon>
        <taxon>Craniata</taxon>
        <taxon>Vertebrata</taxon>
        <taxon>Euteleostomi</taxon>
        <taxon>Actinopterygii</taxon>
        <taxon>Neopterygii</taxon>
        <taxon>Teleostei</taxon>
        <taxon>Notacanthiformes</taxon>
        <taxon>Halosauridae</taxon>
        <taxon>Aldrovandia</taxon>
    </lineage>
</organism>
<evidence type="ECO:0000313" key="4">
    <source>
        <dbReference type="Proteomes" id="UP001221898"/>
    </source>
</evidence>
<feature type="coiled-coil region" evidence="1">
    <location>
        <begin position="190"/>
        <end position="219"/>
    </location>
</feature>
<feature type="region of interest" description="Disordered" evidence="2">
    <location>
        <begin position="274"/>
        <end position="301"/>
    </location>
</feature>
<evidence type="ECO:0000313" key="3">
    <source>
        <dbReference type="EMBL" id="KAJ8388574.1"/>
    </source>
</evidence>